<comment type="caution">
    <text evidence="2">The sequence shown here is derived from an EMBL/GenBank/DDBJ whole genome shotgun (WGS) entry which is preliminary data.</text>
</comment>
<dbReference type="GO" id="GO:0006606">
    <property type="term" value="P:protein import into nucleus"/>
    <property type="evidence" value="ECO:0007669"/>
    <property type="project" value="TreeGrafter"/>
</dbReference>
<dbReference type="InterPro" id="IPR000601">
    <property type="entry name" value="PKD_dom"/>
</dbReference>
<protein>
    <submittedName>
        <fullName evidence="2">Gliding motility-associated C-terminal domain-containing protein</fullName>
    </submittedName>
</protein>
<feature type="non-terminal residue" evidence="2">
    <location>
        <position position="1"/>
    </location>
</feature>
<sequence length="905" mass="94314">VTVHPMPDATTAGTVVVCQQDGAPVITFTGTNSSGEYTFTYNLNGGADQTLTTSGTNSATVTVPTTTAGTFTYELLNVSDPATGCNQDVNESQMVTVNPLPTATIAGTTTVCQGDAAQTITFTGANGSSDYQFTYSLNGGASQTITTSGSNTVTITVPTTTSGTFTYALQSVSDITTGCGQPQTGTAAVTVHPMPDATTAGTVVVCQQDGAPVITFTGTNSSGEYTFTYNLNGGADQTLTTSGTNSATVTVPTTTAGTFTYELLNVSDPATGCNQNVNESQMVTVNPLPTATIAGTTTVCQGDAAQTITFTGANGSSDYQFTYSLNGGASQTITTSGSNTVTITVPTTTAGTFTYALQSVSDITTGCGQPQTGTVAVTVHPMPDASSAGSTTVCQDETAPVLTFTGTNSSGEYTFTYTINGGVPQTVTTSGSSSANVTQSTAVPGTYVYELINVSDPATGCNRGISHTETIVIRQLPVAAISLPVEACFQDNVLPQVQFSGTNGDTPYTFTYNVNGGADQYATSTGSVVTLQVPTNVVGEFIYTITHIGEGSVYGCQQTQDIATMVTIHALPVVSAGTDFSVCAGQPVTLSGSGAATYAWNNGVTNGVPFTPAGTATYTVQGTDIHGCQNSDQVIVTVVPIPVVDIEGQNLYGCNPVTPTFTNHSTGNLTNCTWYFENGDVVEGCGTVSTVFDQPGCYDVTLVVSTPEGCSNTLTLTDYVCVEPQPIASFYPNPDQLTSYNSESQMVNETLYADSYFWTFGDGSSPSTAHSPVHEFPNGSTATYTIMLVASSNAGCVDTAYADVSVKEELLFYIPNTFTPDGDQYNNVFTPVFTYGYDPYDYTLLIFNRWGELIFESHDASIGWAGTYGADGYICQEGTYTWKIEVKTAATDERKSFVGHVNILR</sequence>
<dbReference type="RefSeq" id="WP_216714786.1">
    <property type="nucleotide sequence ID" value="NZ_JACVEL010000017.1"/>
</dbReference>
<dbReference type="InterPro" id="IPR035986">
    <property type="entry name" value="PKD_dom_sf"/>
</dbReference>
<dbReference type="SUPFAM" id="SSF49299">
    <property type="entry name" value="PKD domain"/>
    <property type="match status" value="2"/>
</dbReference>
<dbReference type="Pfam" id="PF18911">
    <property type="entry name" value="PKD_4"/>
    <property type="match status" value="1"/>
</dbReference>
<dbReference type="GO" id="GO:0006999">
    <property type="term" value="P:nuclear pore organization"/>
    <property type="evidence" value="ECO:0007669"/>
    <property type="project" value="TreeGrafter"/>
</dbReference>
<dbReference type="InterPro" id="IPR026341">
    <property type="entry name" value="T9SS_type_B"/>
</dbReference>
<organism evidence="2 3">
    <name type="scientific">Taishania pollutisoli</name>
    <dbReference type="NCBI Taxonomy" id="2766479"/>
    <lineage>
        <taxon>Bacteria</taxon>
        <taxon>Pseudomonadati</taxon>
        <taxon>Bacteroidota</taxon>
        <taxon>Flavobacteriia</taxon>
        <taxon>Flavobacteriales</taxon>
        <taxon>Crocinitomicaceae</taxon>
        <taxon>Taishania</taxon>
    </lineage>
</organism>
<dbReference type="CDD" id="cd00146">
    <property type="entry name" value="PKD"/>
    <property type="match status" value="1"/>
</dbReference>
<keyword evidence="3" id="KW-1185">Reference proteome</keyword>
<feature type="domain" description="PKD" evidence="1">
    <location>
        <begin position="755"/>
        <end position="806"/>
    </location>
</feature>
<dbReference type="AlphaFoldDB" id="A0A8J6P849"/>
<gene>
    <name evidence="2" type="ORF">H9Y05_15415</name>
</gene>
<dbReference type="GO" id="GO:0017056">
    <property type="term" value="F:structural constituent of nuclear pore"/>
    <property type="evidence" value="ECO:0007669"/>
    <property type="project" value="InterPro"/>
</dbReference>
<dbReference type="InterPro" id="IPR013783">
    <property type="entry name" value="Ig-like_fold"/>
</dbReference>
<dbReference type="PANTHER" id="PTHR28206">
    <property type="entry name" value="NUCLEOPORIN POM152"/>
    <property type="match status" value="1"/>
</dbReference>
<accession>A0A8J6P849</accession>
<dbReference type="PANTHER" id="PTHR28206:SF1">
    <property type="entry name" value="NUCLEOPORIN POM152"/>
    <property type="match status" value="1"/>
</dbReference>
<evidence type="ECO:0000313" key="3">
    <source>
        <dbReference type="Proteomes" id="UP000652681"/>
    </source>
</evidence>
<dbReference type="PROSITE" id="PS50093">
    <property type="entry name" value="PKD"/>
    <property type="match status" value="2"/>
</dbReference>
<dbReference type="NCBIfam" id="TIGR04131">
    <property type="entry name" value="Bac_Flav_CTERM"/>
    <property type="match status" value="1"/>
</dbReference>
<evidence type="ECO:0000313" key="2">
    <source>
        <dbReference type="EMBL" id="MBC9813864.1"/>
    </source>
</evidence>
<dbReference type="SMART" id="SM00089">
    <property type="entry name" value="PKD"/>
    <property type="match status" value="2"/>
</dbReference>
<reference evidence="2" key="1">
    <citation type="submission" date="2020-09" db="EMBL/GenBank/DDBJ databases">
        <title>Taishania pollutisoli gen. nov., sp. nov., Isolated from Tetrabromobisphenol A-Contaminated Soil.</title>
        <authorList>
            <person name="Chen Q."/>
        </authorList>
    </citation>
    <scope>NUCLEOTIDE SEQUENCE</scope>
    <source>
        <strain evidence="2">CZZ-1</strain>
    </source>
</reference>
<dbReference type="InterPro" id="IPR037701">
    <property type="entry name" value="Pom152"/>
</dbReference>
<dbReference type="Gene3D" id="2.60.40.10">
    <property type="entry name" value="Immunoglobulins"/>
    <property type="match status" value="2"/>
</dbReference>
<name>A0A8J6P849_9FLAO</name>
<feature type="domain" description="PKD" evidence="1">
    <location>
        <begin position="642"/>
        <end position="720"/>
    </location>
</feature>
<proteinExistence type="predicted"/>
<evidence type="ECO:0000259" key="1">
    <source>
        <dbReference type="PROSITE" id="PS50093"/>
    </source>
</evidence>
<dbReference type="Proteomes" id="UP000652681">
    <property type="component" value="Unassembled WGS sequence"/>
</dbReference>
<dbReference type="EMBL" id="JACVEL010000017">
    <property type="protein sequence ID" value="MBC9813864.1"/>
    <property type="molecule type" value="Genomic_DNA"/>
</dbReference>
<dbReference type="Pfam" id="PF13585">
    <property type="entry name" value="CHU_C"/>
    <property type="match status" value="1"/>
</dbReference>
<dbReference type="InterPro" id="IPR022409">
    <property type="entry name" value="PKD/Chitinase_dom"/>
</dbReference>